<keyword evidence="2" id="KW-0001">2Fe-2S</keyword>
<comment type="cofactor">
    <cofactor evidence="6">
        <name>[2Fe-2S] cluster</name>
        <dbReference type="ChEBI" id="CHEBI:190135"/>
    </cofactor>
</comment>
<evidence type="ECO:0000313" key="8">
    <source>
        <dbReference type="EMBL" id="CAD9776825.1"/>
    </source>
</evidence>
<evidence type="ECO:0000256" key="3">
    <source>
        <dbReference type="ARBA" id="ARBA00022723"/>
    </source>
</evidence>
<proteinExistence type="inferred from homology"/>
<dbReference type="Pfam" id="PF00111">
    <property type="entry name" value="Fer2"/>
    <property type="match status" value="1"/>
</dbReference>
<dbReference type="InterPro" id="IPR018298">
    <property type="entry name" value="Adrenodoxin_Fe-S_BS"/>
</dbReference>
<reference evidence="8" key="1">
    <citation type="submission" date="2021-01" db="EMBL/GenBank/DDBJ databases">
        <authorList>
            <person name="Corre E."/>
            <person name="Pelletier E."/>
            <person name="Niang G."/>
            <person name="Scheremetjew M."/>
            <person name="Finn R."/>
            <person name="Kale V."/>
            <person name="Holt S."/>
            <person name="Cochrane G."/>
            <person name="Meng A."/>
            <person name="Brown T."/>
            <person name="Cohen L."/>
        </authorList>
    </citation>
    <scope>NUCLEOTIDE SEQUENCE</scope>
    <source>
        <strain evidence="8">CCMP622</strain>
    </source>
</reference>
<evidence type="ECO:0000256" key="4">
    <source>
        <dbReference type="ARBA" id="ARBA00023004"/>
    </source>
</evidence>
<evidence type="ECO:0000256" key="5">
    <source>
        <dbReference type="ARBA" id="ARBA00023014"/>
    </source>
</evidence>
<dbReference type="Gene3D" id="3.10.20.30">
    <property type="match status" value="1"/>
</dbReference>
<dbReference type="PROSITE" id="PS51085">
    <property type="entry name" value="2FE2S_FER_2"/>
    <property type="match status" value="1"/>
</dbReference>
<dbReference type="InterPro" id="IPR001055">
    <property type="entry name" value="Adrenodoxin-like"/>
</dbReference>
<name>A0A7S2U438_9EUKA</name>
<keyword evidence="4" id="KW-0408">Iron</keyword>
<dbReference type="SUPFAM" id="SSF54292">
    <property type="entry name" value="2Fe-2S ferredoxin-like"/>
    <property type="match status" value="1"/>
</dbReference>
<dbReference type="GO" id="GO:0051537">
    <property type="term" value="F:2 iron, 2 sulfur cluster binding"/>
    <property type="evidence" value="ECO:0007669"/>
    <property type="project" value="UniProtKB-KW"/>
</dbReference>
<dbReference type="AlphaFoldDB" id="A0A7S2U438"/>
<evidence type="ECO:0000259" key="7">
    <source>
        <dbReference type="PROSITE" id="PS51085"/>
    </source>
</evidence>
<dbReference type="PANTHER" id="PTHR23426:SF65">
    <property type="entry name" value="FERREDOXIN-2, MITOCHONDRIAL"/>
    <property type="match status" value="1"/>
</dbReference>
<dbReference type="CDD" id="cd00207">
    <property type="entry name" value="fer2"/>
    <property type="match status" value="1"/>
</dbReference>
<evidence type="ECO:0000256" key="6">
    <source>
        <dbReference type="ARBA" id="ARBA00034078"/>
    </source>
</evidence>
<keyword evidence="3" id="KW-0479">Metal-binding</keyword>
<keyword evidence="5" id="KW-0411">Iron-sulfur</keyword>
<comment type="similarity">
    <text evidence="1">Belongs to the adrenodoxin/putidaredoxin family.</text>
</comment>
<protein>
    <recommendedName>
        <fullName evidence="7">2Fe-2S ferredoxin-type domain-containing protein</fullName>
    </recommendedName>
</protein>
<dbReference type="GO" id="GO:0046872">
    <property type="term" value="F:metal ion binding"/>
    <property type="evidence" value="ECO:0007669"/>
    <property type="project" value="UniProtKB-KW"/>
</dbReference>
<organism evidence="8">
    <name type="scientific">Lotharella oceanica</name>
    <dbReference type="NCBI Taxonomy" id="641309"/>
    <lineage>
        <taxon>Eukaryota</taxon>
        <taxon>Sar</taxon>
        <taxon>Rhizaria</taxon>
        <taxon>Cercozoa</taxon>
        <taxon>Chlorarachniophyceae</taxon>
        <taxon>Lotharella</taxon>
    </lineage>
</organism>
<feature type="domain" description="2Fe-2S ferredoxin-type" evidence="7">
    <location>
        <begin position="39"/>
        <end position="154"/>
    </location>
</feature>
<dbReference type="InterPro" id="IPR001041">
    <property type="entry name" value="2Fe-2S_ferredoxin-type"/>
</dbReference>
<dbReference type="InterPro" id="IPR036010">
    <property type="entry name" value="2Fe-2S_ferredoxin-like_sf"/>
</dbReference>
<dbReference type="PANTHER" id="PTHR23426">
    <property type="entry name" value="FERREDOXIN/ADRENODOXIN"/>
    <property type="match status" value="1"/>
</dbReference>
<dbReference type="EMBL" id="HBHP01033868">
    <property type="protein sequence ID" value="CAD9776825.1"/>
    <property type="molecule type" value="Transcribed_RNA"/>
</dbReference>
<dbReference type="GO" id="GO:0140647">
    <property type="term" value="P:P450-containing electron transport chain"/>
    <property type="evidence" value="ECO:0007669"/>
    <property type="project" value="InterPro"/>
</dbReference>
<dbReference type="PROSITE" id="PS00814">
    <property type="entry name" value="ADX"/>
    <property type="match status" value="1"/>
</dbReference>
<evidence type="ECO:0000256" key="2">
    <source>
        <dbReference type="ARBA" id="ARBA00022714"/>
    </source>
</evidence>
<evidence type="ECO:0000256" key="1">
    <source>
        <dbReference type="ARBA" id="ARBA00010914"/>
    </source>
</evidence>
<accession>A0A7S2U438</accession>
<gene>
    <name evidence="8" type="ORF">LSP00402_LOCUS20839</name>
</gene>
<sequence>MASTHACLIQASRFLLRQPLVLQRLPGMLRMGSTMPQSVTLNVVTPEDSVVSVSAVPGEFIMQALERADLSDFWDGGACGGSCSCSTCRIILTDELYAKVPEPEENEIDMLESAAAQEESPEEQEDFLKNARLACQVEVTSEMDGARLVLPEDTRNMLEVPLWMRER</sequence>
<dbReference type="GO" id="GO:0005739">
    <property type="term" value="C:mitochondrion"/>
    <property type="evidence" value="ECO:0007669"/>
    <property type="project" value="TreeGrafter"/>
</dbReference>
<dbReference type="InterPro" id="IPR012675">
    <property type="entry name" value="Beta-grasp_dom_sf"/>
</dbReference>
<dbReference type="GO" id="GO:0009055">
    <property type="term" value="F:electron transfer activity"/>
    <property type="evidence" value="ECO:0007669"/>
    <property type="project" value="TreeGrafter"/>
</dbReference>